<reference evidence="7 8" key="1">
    <citation type="submission" date="2019-09" db="EMBL/GenBank/DDBJ databases">
        <title>Isolation and identification of active actinomycetes.</title>
        <authorList>
            <person name="Yu Z."/>
            <person name="Han C."/>
            <person name="Yu B."/>
        </authorList>
    </citation>
    <scope>NUCLEOTIDE SEQUENCE [LARGE SCALE GENOMIC DNA]</scope>
    <source>
        <strain evidence="7 8">NEAU-H2</strain>
    </source>
</reference>
<evidence type="ECO:0000256" key="2">
    <source>
        <dbReference type="ARBA" id="ARBA00023082"/>
    </source>
</evidence>
<evidence type="ECO:0000313" key="7">
    <source>
        <dbReference type="EMBL" id="KAB1980814.1"/>
    </source>
</evidence>
<keyword evidence="2" id="KW-0731">Sigma factor</keyword>
<feature type="compositionally biased region" description="Basic and acidic residues" evidence="5">
    <location>
        <begin position="874"/>
        <end position="893"/>
    </location>
</feature>
<dbReference type="GO" id="GO:0003677">
    <property type="term" value="F:DNA binding"/>
    <property type="evidence" value="ECO:0007669"/>
    <property type="project" value="UniProtKB-KW"/>
</dbReference>
<dbReference type="NCBIfam" id="TIGR02937">
    <property type="entry name" value="sigma70-ECF"/>
    <property type="match status" value="1"/>
</dbReference>
<keyword evidence="8" id="KW-1185">Reference proteome</keyword>
<evidence type="ECO:0000256" key="3">
    <source>
        <dbReference type="ARBA" id="ARBA00023125"/>
    </source>
</evidence>
<dbReference type="InterPro" id="IPR050239">
    <property type="entry name" value="Sigma-70_RNA_pol_init_factors"/>
</dbReference>
<accession>A0A7J5D8W4</accession>
<evidence type="ECO:0000256" key="1">
    <source>
        <dbReference type="ARBA" id="ARBA00023015"/>
    </source>
</evidence>
<evidence type="ECO:0000256" key="4">
    <source>
        <dbReference type="ARBA" id="ARBA00023163"/>
    </source>
</evidence>
<dbReference type="SUPFAM" id="SSF88659">
    <property type="entry name" value="Sigma3 and sigma4 domains of RNA polymerase sigma factors"/>
    <property type="match status" value="2"/>
</dbReference>
<dbReference type="Pfam" id="PF04542">
    <property type="entry name" value="Sigma70_r2"/>
    <property type="match status" value="1"/>
</dbReference>
<keyword evidence="1" id="KW-0805">Transcription regulation</keyword>
<gene>
    <name evidence="7" type="ORF">F8144_33375</name>
</gene>
<dbReference type="Pfam" id="PF04545">
    <property type="entry name" value="Sigma70_r4"/>
    <property type="match status" value="1"/>
</dbReference>
<feature type="compositionally biased region" description="Basic and acidic residues" evidence="5">
    <location>
        <begin position="922"/>
        <end position="934"/>
    </location>
</feature>
<feature type="compositionally biased region" description="Basic and acidic residues" evidence="5">
    <location>
        <begin position="947"/>
        <end position="960"/>
    </location>
</feature>
<dbReference type="InterPro" id="IPR007630">
    <property type="entry name" value="RNA_pol_sigma70_r4"/>
</dbReference>
<feature type="region of interest" description="Disordered" evidence="5">
    <location>
        <begin position="1"/>
        <end position="36"/>
    </location>
</feature>
<keyword evidence="3" id="KW-0238">DNA-binding</keyword>
<dbReference type="GO" id="GO:0006352">
    <property type="term" value="P:DNA-templated transcription initiation"/>
    <property type="evidence" value="ECO:0007669"/>
    <property type="project" value="InterPro"/>
</dbReference>
<dbReference type="InterPro" id="IPR013324">
    <property type="entry name" value="RNA_pol_sigma_r3/r4-like"/>
</dbReference>
<organism evidence="7 8">
    <name type="scientific">Streptomyces triticiradicis</name>
    <dbReference type="NCBI Taxonomy" id="2651189"/>
    <lineage>
        <taxon>Bacteria</taxon>
        <taxon>Bacillati</taxon>
        <taxon>Actinomycetota</taxon>
        <taxon>Actinomycetes</taxon>
        <taxon>Kitasatosporales</taxon>
        <taxon>Streptomycetaceae</taxon>
        <taxon>Streptomyces</taxon>
    </lineage>
</organism>
<proteinExistence type="predicted"/>
<feature type="region of interest" description="Disordered" evidence="5">
    <location>
        <begin position="532"/>
        <end position="635"/>
    </location>
</feature>
<dbReference type="GO" id="GO:0016987">
    <property type="term" value="F:sigma factor activity"/>
    <property type="evidence" value="ECO:0007669"/>
    <property type="project" value="UniProtKB-KW"/>
</dbReference>
<dbReference type="PANTHER" id="PTHR30603:SF47">
    <property type="entry name" value="RNA POLYMERASE SIGMA FACTOR SIGD, CHLOROPLASTIC"/>
    <property type="match status" value="1"/>
</dbReference>
<feature type="domain" description="RNA polymerase sigma-70" evidence="6">
    <location>
        <begin position="328"/>
        <end position="341"/>
    </location>
</feature>
<dbReference type="EMBL" id="WBKG01000036">
    <property type="protein sequence ID" value="KAB1980814.1"/>
    <property type="molecule type" value="Genomic_DNA"/>
</dbReference>
<keyword evidence="4" id="KW-0804">Transcription</keyword>
<evidence type="ECO:0000256" key="5">
    <source>
        <dbReference type="SAM" id="MobiDB-lite"/>
    </source>
</evidence>
<feature type="region of interest" description="Disordered" evidence="5">
    <location>
        <begin position="851"/>
        <end position="988"/>
    </location>
</feature>
<feature type="compositionally biased region" description="Basic and acidic residues" evidence="5">
    <location>
        <begin position="972"/>
        <end position="988"/>
    </location>
</feature>
<sequence length="1248" mass="134365">MRYRSVGGHGAPEGSSGPDSGSASGVGPRGESDRGPGLKAALAELLARLRRAAVDGAVPESAFMTHTRALGLGDVERERLREELARLGLPVRGAVVHAGGDSLDVEKVARNGEENVCDFVSPSGGAVRALLNRYADPEGYVTSRAVDGVARLAGLGPRDTAALRAGARIRGGAAASAETLAEAGSVMAGTGTAAPAADVLRMDLADVEGYESAGLADDEPFPLPEAETGGGVGDLTAAVAAAMAVLEGDRFRRRPDTRLLTAEAEVGLAVLVRGGPDHVAEEVDDETLRHLPADDLRIRARDCFVLHNQRLVHKMVPRYLDQGLDYDDLFQHGALGLMRAVRKFDPAKGFKFSTYATWWVRQSITRGIADDGAVIRVPVHMHEQIRKVALAERTLATQGRPAGVADVAVYCDMTMKKVEEARKLSRRTDSLDRVIGDGVTLGDFIGRANPLPPVDRGVLDACLLEQALAIVDTFTEREARILVRRLGLDRDEPSTLDELGREFGVTRERIRQIETKTLVAFRDRLRTAGLTDAYRYEDGGESGPESPVDTPSPGDELGSHEKAGSLRQGAGKKRVRAVLPAPAPQEVAREGHPQSAEAPGASDGERLGQDMTADPKEHTAHGEEAKESAAETRPAVLAAPAPALEEQADLPHEGRPDASGPLMTQDSGAAVAGSDATSGLGQAQKPCAEPTGETAPGRSYAAQAVTEASGASAPEPAGVPTRYAADWQRALRMQTGLGEGVAWLAEYALLALGHAQLAVLLGSSSADDVVRAVRDRAALDRPVIMALEVLRRVFDTVKGVGLRPEDFFERPAEALVGMAPRAYLAAKPLVSSESRLAVRDSLREFVAEASRAAQRATPDDIPVHVPGMPPEPSKALHDDRPGSARVDGPRGADEDQTGTQVNTVSGGERLPEAMPGSQPPARMEDSGSDDHRGVEAVTAMGQPVASAEDRPLTSDSRTPEEAPPTGTAHRGGGWDKTKADDDSEQRLNDLRREYEAEMTRVRDEARRNLAETRQAAEARRIAALADTEQQLDALEETLLHRMDKALLRRERYLLTQTEERIARLGGDHREEQRALAERAETALQRERAARTALAAAVERGVRAEQRANEAEQLAGTAEQRANDAEERAGAAEERAEVLYKRANDSQRRAEEAAQRLRRYREEGETRISDLEHRLRQAEDLLAERDRALHAARWQAAGQVEAAEQRAAARIAQSEHDAWARIAELEKQLADEREASANRSTLRDRWRRS</sequence>
<dbReference type="Pfam" id="PF04539">
    <property type="entry name" value="Sigma70_r3"/>
    <property type="match status" value="1"/>
</dbReference>
<comment type="caution">
    <text evidence="7">The sequence shown here is derived from an EMBL/GenBank/DDBJ whole genome shotgun (WGS) entry which is preliminary data.</text>
</comment>
<feature type="compositionally biased region" description="Low complexity" evidence="5">
    <location>
        <begin position="12"/>
        <end position="26"/>
    </location>
</feature>
<evidence type="ECO:0000313" key="8">
    <source>
        <dbReference type="Proteomes" id="UP000442990"/>
    </source>
</evidence>
<dbReference type="InterPro" id="IPR014284">
    <property type="entry name" value="RNA_pol_sigma-70_dom"/>
</dbReference>
<dbReference type="PRINTS" id="PR00046">
    <property type="entry name" value="SIGMA70FCT"/>
</dbReference>
<feature type="region of interest" description="Disordered" evidence="5">
    <location>
        <begin position="1107"/>
        <end position="1132"/>
    </location>
</feature>
<feature type="region of interest" description="Disordered" evidence="5">
    <location>
        <begin position="650"/>
        <end position="719"/>
    </location>
</feature>
<dbReference type="Gene3D" id="1.10.601.10">
    <property type="entry name" value="RNA Polymerase Primary Sigma Factor"/>
    <property type="match status" value="1"/>
</dbReference>
<dbReference type="InterPro" id="IPR007624">
    <property type="entry name" value="RNA_pol_sigma70_r3"/>
</dbReference>
<feature type="compositionally biased region" description="Basic and acidic residues" evidence="5">
    <location>
        <begin position="603"/>
        <end position="630"/>
    </location>
</feature>
<dbReference type="PROSITE" id="PS00715">
    <property type="entry name" value="SIGMA70_1"/>
    <property type="match status" value="1"/>
</dbReference>
<feature type="compositionally biased region" description="Basic and acidic residues" evidence="5">
    <location>
        <begin position="1120"/>
        <end position="1132"/>
    </location>
</feature>
<dbReference type="InterPro" id="IPR036388">
    <property type="entry name" value="WH-like_DNA-bd_sf"/>
</dbReference>
<dbReference type="Proteomes" id="UP000442990">
    <property type="component" value="Unassembled WGS sequence"/>
</dbReference>
<dbReference type="InterPro" id="IPR007627">
    <property type="entry name" value="RNA_pol_sigma70_r2"/>
</dbReference>
<dbReference type="PANTHER" id="PTHR30603">
    <property type="entry name" value="RNA POLYMERASE SIGMA FACTOR RPO"/>
    <property type="match status" value="1"/>
</dbReference>
<dbReference type="SUPFAM" id="SSF88946">
    <property type="entry name" value="Sigma2 domain of RNA polymerase sigma factors"/>
    <property type="match status" value="1"/>
</dbReference>
<dbReference type="InterPro" id="IPR000943">
    <property type="entry name" value="RNA_pol_sigma70"/>
</dbReference>
<dbReference type="AlphaFoldDB" id="A0A7J5D8W4"/>
<protein>
    <submittedName>
        <fullName evidence="7">Sigma-70 family RNA polymerase sigma factor</fullName>
    </submittedName>
</protein>
<name>A0A7J5D8W4_9ACTN</name>
<dbReference type="InterPro" id="IPR013325">
    <property type="entry name" value="RNA_pol_sigma_r2"/>
</dbReference>
<evidence type="ECO:0000259" key="6">
    <source>
        <dbReference type="PROSITE" id="PS00715"/>
    </source>
</evidence>
<dbReference type="Gene3D" id="1.10.10.10">
    <property type="entry name" value="Winged helix-like DNA-binding domain superfamily/Winged helix DNA-binding domain"/>
    <property type="match status" value="2"/>
</dbReference>